<accession>A0AAD7B8T2</accession>
<protein>
    <recommendedName>
        <fullName evidence="3">F-box domain-containing protein</fullName>
    </recommendedName>
</protein>
<dbReference type="EMBL" id="JARKIF010000027">
    <property type="protein sequence ID" value="KAJ7614154.1"/>
    <property type="molecule type" value="Genomic_DNA"/>
</dbReference>
<dbReference type="Gene3D" id="1.20.1280.50">
    <property type="match status" value="1"/>
</dbReference>
<evidence type="ECO:0008006" key="3">
    <source>
        <dbReference type="Google" id="ProtNLM"/>
    </source>
</evidence>
<organism evidence="1 2">
    <name type="scientific">Roridomyces roridus</name>
    <dbReference type="NCBI Taxonomy" id="1738132"/>
    <lineage>
        <taxon>Eukaryota</taxon>
        <taxon>Fungi</taxon>
        <taxon>Dikarya</taxon>
        <taxon>Basidiomycota</taxon>
        <taxon>Agaricomycotina</taxon>
        <taxon>Agaricomycetes</taxon>
        <taxon>Agaricomycetidae</taxon>
        <taxon>Agaricales</taxon>
        <taxon>Marasmiineae</taxon>
        <taxon>Mycenaceae</taxon>
        <taxon>Roridomyces</taxon>
    </lineage>
</organism>
<proteinExistence type="predicted"/>
<gene>
    <name evidence="1" type="ORF">FB45DRAFT_874294</name>
</gene>
<dbReference type="AlphaFoldDB" id="A0AAD7B8T2"/>
<dbReference type="Proteomes" id="UP001221142">
    <property type="component" value="Unassembled WGS sequence"/>
</dbReference>
<name>A0AAD7B8T2_9AGAR</name>
<sequence>MAHLTSRIHSLSNETLANIFLSAIAEVFPDLLDSRIPNLSLQTELERVANSPLLSLSRVCSRWHGIALETPTLWSNIEIHGITEGALEQTLSLLKACLARSRDAPLSVLFRAKTFDRHSPHPRIFDLLAQHSHRWETIHFACSFKGLDTSALRGRLPRLTRLEMHSEVRVEHSKPVAPLDFLEVAPALTHLLIPAPLLPMKNVTTLCKQLRTFVCLVVPLHNELQSILHLVPQLPDAAGFHLTLDLDRFVVHEDRDLVLSLPPITASLATFGCRITARVRPHHLTLALSQLFGCLTLPSLEILFLIFEEYPKSTLAWSSGQHSSFLGLCDRSAFSRCLKTLTLEELAISEDQVLEILSALGALERLRVGDSPKDDPLPLVTDSFLRRMTSTVVPRLSYFACVSRRAFTPEIFLDFVMSRLPRVASAFVKSEFKVRLYLVPNCDSNRYLDSPAHATLRQLEVDHTHFSYKWDDFRPPRWSSS</sequence>
<keyword evidence="2" id="KW-1185">Reference proteome</keyword>
<evidence type="ECO:0000313" key="2">
    <source>
        <dbReference type="Proteomes" id="UP001221142"/>
    </source>
</evidence>
<reference evidence="1" key="1">
    <citation type="submission" date="2023-03" db="EMBL/GenBank/DDBJ databases">
        <title>Massive genome expansion in bonnet fungi (Mycena s.s.) driven by repeated elements and novel gene families across ecological guilds.</title>
        <authorList>
            <consortium name="Lawrence Berkeley National Laboratory"/>
            <person name="Harder C.B."/>
            <person name="Miyauchi S."/>
            <person name="Viragh M."/>
            <person name="Kuo A."/>
            <person name="Thoen E."/>
            <person name="Andreopoulos B."/>
            <person name="Lu D."/>
            <person name="Skrede I."/>
            <person name="Drula E."/>
            <person name="Henrissat B."/>
            <person name="Morin E."/>
            <person name="Kohler A."/>
            <person name="Barry K."/>
            <person name="LaButti K."/>
            <person name="Morin E."/>
            <person name="Salamov A."/>
            <person name="Lipzen A."/>
            <person name="Mereny Z."/>
            <person name="Hegedus B."/>
            <person name="Baldrian P."/>
            <person name="Stursova M."/>
            <person name="Weitz H."/>
            <person name="Taylor A."/>
            <person name="Grigoriev I.V."/>
            <person name="Nagy L.G."/>
            <person name="Martin F."/>
            <person name="Kauserud H."/>
        </authorList>
    </citation>
    <scope>NUCLEOTIDE SEQUENCE</scope>
    <source>
        <strain evidence="1">9284</strain>
    </source>
</reference>
<comment type="caution">
    <text evidence="1">The sequence shown here is derived from an EMBL/GenBank/DDBJ whole genome shotgun (WGS) entry which is preliminary data.</text>
</comment>
<evidence type="ECO:0000313" key="1">
    <source>
        <dbReference type="EMBL" id="KAJ7614154.1"/>
    </source>
</evidence>